<evidence type="ECO:0000259" key="7">
    <source>
        <dbReference type="PROSITE" id="PS50011"/>
    </source>
</evidence>
<proteinExistence type="predicted"/>
<dbReference type="InterPro" id="IPR011009">
    <property type="entry name" value="Kinase-like_dom_sf"/>
</dbReference>
<keyword evidence="6" id="KW-1133">Transmembrane helix</keyword>
<keyword evidence="9" id="KW-1185">Reference proteome</keyword>
<dbReference type="InterPro" id="IPR000719">
    <property type="entry name" value="Prot_kinase_dom"/>
</dbReference>
<keyword evidence="6" id="KW-0472">Membrane</keyword>
<dbReference type="Pfam" id="PF00069">
    <property type="entry name" value="Pkinase"/>
    <property type="match status" value="1"/>
</dbReference>
<dbReference type="InterPro" id="IPR008271">
    <property type="entry name" value="Ser/Thr_kinase_AS"/>
</dbReference>
<comment type="caution">
    <text evidence="8">The sequence shown here is derived from an EMBL/GenBank/DDBJ whole genome shotgun (WGS) entry which is preliminary data.</text>
</comment>
<dbReference type="Proteomes" id="UP001195724">
    <property type="component" value="Unassembled WGS sequence"/>
</dbReference>
<dbReference type="SMART" id="SM00220">
    <property type="entry name" value="S_TKc"/>
    <property type="match status" value="1"/>
</dbReference>
<evidence type="ECO:0000256" key="5">
    <source>
        <dbReference type="SAM" id="MobiDB-lite"/>
    </source>
</evidence>
<feature type="region of interest" description="Disordered" evidence="5">
    <location>
        <begin position="328"/>
        <end position="439"/>
    </location>
</feature>
<dbReference type="PANTHER" id="PTHR43289">
    <property type="entry name" value="MITOGEN-ACTIVATED PROTEIN KINASE KINASE KINASE 20-RELATED"/>
    <property type="match status" value="1"/>
</dbReference>
<evidence type="ECO:0000256" key="2">
    <source>
        <dbReference type="ARBA" id="ARBA00022741"/>
    </source>
</evidence>
<keyword evidence="6" id="KW-0812">Transmembrane</keyword>
<organism evidence="8 9">
    <name type="scientific">Saccharothrix algeriensis</name>
    <dbReference type="NCBI Taxonomy" id="173560"/>
    <lineage>
        <taxon>Bacteria</taxon>
        <taxon>Bacillati</taxon>
        <taxon>Actinomycetota</taxon>
        <taxon>Actinomycetes</taxon>
        <taxon>Pseudonocardiales</taxon>
        <taxon>Pseudonocardiaceae</taxon>
        <taxon>Saccharothrix</taxon>
    </lineage>
</organism>
<evidence type="ECO:0000256" key="3">
    <source>
        <dbReference type="ARBA" id="ARBA00022777"/>
    </source>
</evidence>
<evidence type="ECO:0000256" key="4">
    <source>
        <dbReference type="ARBA" id="ARBA00022840"/>
    </source>
</evidence>
<feature type="compositionally biased region" description="Low complexity" evidence="5">
    <location>
        <begin position="387"/>
        <end position="398"/>
    </location>
</feature>
<dbReference type="EMBL" id="JAFBCL010000001">
    <property type="protein sequence ID" value="MBM7814159.1"/>
    <property type="molecule type" value="Genomic_DNA"/>
</dbReference>
<keyword evidence="8" id="KW-0723">Serine/threonine-protein kinase</keyword>
<evidence type="ECO:0000313" key="8">
    <source>
        <dbReference type="EMBL" id="MBM7814159.1"/>
    </source>
</evidence>
<sequence>MWDGDLTGEVVDGRYALGDLYGSGGMAEVYRAFDTRLDRRVAVKLFQGTATREDRIRLDREAQVLAGLRYPGVVAVYDTGSFRGRPFYVMQAVEGGTLRRRMREPLAPEVVARIGAQVARILAHVHRHDVVHRDVKPSNILLDAGERRAYLADFGLALQAQATRVTRSGVLVGTAGYLAPEQVRGGEVGPAADVYALGLVLLECLTGRPEYPGGDTEAALARLHRDPRVPANLPDPWVEALTAMTHALPTKRPTADECARLLTAAELASAGRAPAAVEVVEREPDGPEPPRRRRALVVGGVAGVVGVAAVLLGLTLVNAPPEDLRQQFDVPASTAPPSTVVVTGPPSTVTEVAPPPQEPLPRTTAAPAGDPAENPAENPTENPTGDVPGNTAPVGTTGAPPPADDPQRPEHAGPPTDAGNRGNPPPAKGSAGDARPGRG</sequence>
<evidence type="ECO:0000313" key="9">
    <source>
        <dbReference type="Proteomes" id="UP001195724"/>
    </source>
</evidence>
<gene>
    <name evidence="8" type="ORF">JOE68_005024</name>
</gene>
<feature type="transmembrane region" description="Helical" evidence="6">
    <location>
        <begin position="295"/>
        <end position="317"/>
    </location>
</feature>
<accession>A0ABS2SDX9</accession>
<evidence type="ECO:0000256" key="6">
    <source>
        <dbReference type="SAM" id="Phobius"/>
    </source>
</evidence>
<protein>
    <submittedName>
        <fullName evidence="8">Serine/threonine protein kinase</fullName>
    </submittedName>
</protein>
<dbReference type="PROSITE" id="PS00108">
    <property type="entry name" value="PROTEIN_KINASE_ST"/>
    <property type="match status" value="1"/>
</dbReference>
<dbReference type="PROSITE" id="PS50011">
    <property type="entry name" value="PROTEIN_KINASE_DOM"/>
    <property type="match status" value="1"/>
</dbReference>
<feature type="domain" description="Protein kinase" evidence="7">
    <location>
        <begin position="15"/>
        <end position="267"/>
    </location>
</feature>
<keyword evidence="2" id="KW-0547">Nucleotide-binding</keyword>
<dbReference type="SUPFAM" id="SSF56112">
    <property type="entry name" value="Protein kinase-like (PK-like)"/>
    <property type="match status" value="1"/>
</dbReference>
<evidence type="ECO:0000256" key="1">
    <source>
        <dbReference type="ARBA" id="ARBA00022679"/>
    </source>
</evidence>
<dbReference type="CDD" id="cd14014">
    <property type="entry name" value="STKc_PknB_like"/>
    <property type="match status" value="1"/>
</dbReference>
<keyword evidence="3 8" id="KW-0418">Kinase</keyword>
<dbReference type="GO" id="GO:0004674">
    <property type="term" value="F:protein serine/threonine kinase activity"/>
    <property type="evidence" value="ECO:0007669"/>
    <property type="project" value="UniProtKB-KW"/>
</dbReference>
<reference evidence="8 9" key="1">
    <citation type="submission" date="2021-01" db="EMBL/GenBank/DDBJ databases">
        <title>Sequencing the genomes of 1000 actinobacteria strains.</title>
        <authorList>
            <person name="Klenk H.-P."/>
        </authorList>
    </citation>
    <scope>NUCLEOTIDE SEQUENCE [LARGE SCALE GENOMIC DNA]</scope>
    <source>
        <strain evidence="8 9">DSM 44581</strain>
    </source>
</reference>
<dbReference type="RefSeq" id="WP_204844701.1">
    <property type="nucleotide sequence ID" value="NZ_JAFBCL010000001.1"/>
</dbReference>
<feature type="compositionally biased region" description="Low complexity" evidence="5">
    <location>
        <begin position="330"/>
        <end position="350"/>
    </location>
</feature>
<dbReference type="Gene3D" id="3.30.200.20">
    <property type="entry name" value="Phosphorylase Kinase, domain 1"/>
    <property type="match status" value="1"/>
</dbReference>
<keyword evidence="4" id="KW-0067">ATP-binding</keyword>
<name>A0ABS2SDX9_9PSEU</name>
<dbReference type="PANTHER" id="PTHR43289:SF34">
    <property type="entry name" value="SERINE_THREONINE-PROTEIN KINASE YBDM-RELATED"/>
    <property type="match status" value="1"/>
</dbReference>
<keyword evidence="1" id="KW-0808">Transferase</keyword>
<dbReference type="Gene3D" id="1.10.510.10">
    <property type="entry name" value="Transferase(Phosphotransferase) domain 1"/>
    <property type="match status" value="1"/>
</dbReference>